<dbReference type="GO" id="GO:0006352">
    <property type="term" value="P:DNA-templated transcription initiation"/>
    <property type="evidence" value="ECO:0007669"/>
    <property type="project" value="InterPro"/>
</dbReference>
<dbReference type="Gene3D" id="1.10.1740.10">
    <property type="match status" value="1"/>
</dbReference>
<keyword evidence="4" id="KW-0238">DNA-binding</keyword>
<evidence type="ECO:0000256" key="5">
    <source>
        <dbReference type="ARBA" id="ARBA00023163"/>
    </source>
</evidence>
<evidence type="ECO:0000256" key="3">
    <source>
        <dbReference type="ARBA" id="ARBA00023082"/>
    </source>
</evidence>
<dbReference type="NCBIfam" id="TIGR02937">
    <property type="entry name" value="sigma70-ECF"/>
    <property type="match status" value="1"/>
</dbReference>
<dbReference type="InterPro" id="IPR014284">
    <property type="entry name" value="RNA_pol_sigma-70_dom"/>
</dbReference>
<evidence type="ECO:0000256" key="2">
    <source>
        <dbReference type="ARBA" id="ARBA00023015"/>
    </source>
</evidence>
<keyword evidence="2" id="KW-0805">Transcription regulation</keyword>
<dbReference type="GO" id="GO:0003677">
    <property type="term" value="F:DNA binding"/>
    <property type="evidence" value="ECO:0007669"/>
    <property type="project" value="UniProtKB-KW"/>
</dbReference>
<reference evidence="9" key="1">
    <citation type="submission" date="2016-10" db="EMBL/GenBank/DDBJ databases">
        <title>Frankia sp. NRRL B-16386 Genome sequencing.</title>
        <authorList>
            <person name="Ghodhbane-Gtari F."/>
            <person name="Swanson E."/>
            <person name="Gueddou A."/>
            <person name="Hezbri K."/>
            <person name="Ktari K."/>
            <person name="Nouioui I."/>
            <person name="Morris K."/>
            <person name="Simpson S."/>
            <person name="Abebe-Akele F."/>
            <person name="Thomas K."/>
            <person name="Gtari M."/>
            <person name="Tisa L.S."/>
        </authorList>
    </citation>
    <scope>NUCLEOTIDE SEQUENCE [LARGE SCALE GENOMIC DNA]</scope>
    <source>
        <strain evidence="9">NRRL B-16386</strain>
    </source>
</reference>
<dbReference type="Pfam" id="PF04542">
    <property type="entry name" value="Sigma70_r2"/>
    <property type="match status" value="1"/>
</dbReference>
<dbReference type="Gene3D" id="1.10.10.10">
    <property type="entry name" value="Winged helix-like DNA-binding domain superfamily/Winged helix DNA-binding domain"/>
    <property type="match status" value="1"/>
</dbReference>
<dbReference type="GO" id="GO:0016987">
    <property type="term" value="F:sigma factor activity"/>
    <property type="evidence" value="ECO:0007669"/>
    <property type="project" value="UniProtKB-KW"/>
</dbReference>
<proteinExistence type="inferred from homology"/>
<gene>
    <name evidence="8" type="ORF">BL253_30185</name>
</gene>
<dbReference type="SUPFAM" id="SSF88659">
    <property type="entry name" value="Sigma3 and sigma4 domains of RNA polymerase sigma factors"/>
    <property type="match status" value="1"/>
</dbReference>
<dbReference type="PANTHER" id="PTHR43133">
    <property type="entry name" value="RNA POLYMERASE ECF-TYPE SIGMA FACTO"/>
    <property type="match status" value="1"/>
</dbReference>
<evidence type="ECO:0000313" key="8">
    <source>
        <dbReference type="EMBL" id="ONH24453.1"/>
    </source>
</evidence>
<dbReference type="InterPro" id="IPR039425">
    <property type="entry name" value="RNA_pol_sigma-70-like"/>
</dbReference>
<organism evidence="8 9">
    <name type="scientific">Pseudofrankia asymbiotica</name>
    <dbReference type="NCBI Taxonomy" id="1834516"/>
    <lineage>
        <taxon>Bacteria</taxon>
        <taxon>Bacillati</taxon>
        <taxon>Actinomycetota</taxon>
        <taxon>Actinomycetes</taxon>
        <taxon>Frankiales</taxon>
        <taxon>Frankiaceae</taxon>
        <taxon>Pseudofrankia</taxon>
    </lineage>
</organism>
<dbReference type="PANTHER" id="PTHR43133:SF50">
    <property type="entry name" value="ECF RNA POLYMERASE SIGMA FACTOR SIGM"/>
    <property type="match status" value="1"/>
</dbReference>
<dbReference type="SUPFAM" id="SSF88946">
    <property type="entry name" value="Sigma2 domain of RNA polymerase sigma factors"/>
    <property type="match status" value="1"/>
</dbReference>
<dbReference type="EMBL" id="MOMC01000071">
    <property type="protein sequence ID" value="ONH24453.1"/>
    <property type="molecule type" value="Genomic_DNA"/>
</dbReference>
<dbReference type="AlphaFoldDB" id="A0A1V2I378"/>
<evidence type="ECO:0000259" key="7">
    <source>
        <dbReference type="Pfam" id="PF08281"/>
    </source>
</evidence>
<feature type="domain" description="RNA polymerase sigma factor 70 region 4 type 2" evidence="7">
    <location>
        <begin position="114"/>
        <end position="166"/>
    </location>
</feature>
<dbReference type="Proteomes" id="UP000188929">
    <property type="component" value="Unassembled WGS sequence"/>
</dbReference>
<dbReference type="InterPro" id="IPR014325">
    <property type="entry name" value="RNA_pol_sigma-E_actinobac"/>
</dbReference>
<dbReference type="InterPro" id="IPR013249">
    <property type="entry name" value="RNA_pol_sigma70_r4_t2"/>
</dbReference>
<comment type="caution">
    <text evidence="8">The sequence shown here is derived from an EMBL/GenBank/DDBJ whole genome shotgun (WGS) entry which is preliminary data.</text>
</comment>
<keyword evidence="9" id="KW-1185">Reference proteome</keyword>
<keyword evidence="3" id="KW-0731">Sigma factor</keyword>
<dbReference type="InterPro" id="IPR007627">
    <property type="entry name" value="RNA_pol_sigma70_r2"/>
</dbReference>
<keyword evidence="5" id="KW-0804">Transcription</keyword>
<protein>
    <recommendedName>
        <fullName evidence="10">RNA polymerase subunit sigma-24</fullName>
    </recommendedName>
</protein>
<dbReference type="InterPro" id="IPR013325">
    <property type="entry name" value="RNA_pol_sigma_r2"/>
</dbReference>
<accession>A0A1V2I378</accession>
<name>A0A1V2I378_9ACTN</name>
<evidence type="ECO:0000256" key="4">
    <source>
        <dbReference type="ARBA" id="ARBA00023125"/>
    </source>
</evidence>
<evidence type="ECO:0000259" key="6">
    <source>
        <dbReference type="Pfam" id="PF04542"/>
    </source>
</evidence>
<dbReference type="InterPro" id="IPR036388">
    <property type="entry name" value="WH-like_DNA-bd_sf"/>
</dbReference>
<dbReference type="InterPro" id="IPR013324">
    <property type="entry name" value="RNA_pol_sigma_r3/r4-like"/>
</dbReference>
<feature type="domain" description="RNA polymerase sigma-70 region 2" evidence="6">
    <location>
        <begin position="21"/>
        <end position="86"/>
    </location>
</feature>
<dbReference type="Pfam" id="PF08281">
    <property type="entry name" value="Sigma70_r4_2"/>
    <property type="match status" value="1"/>
</dbReference>
<comment type="similarity">
    <text evidence="1">Belongs to the sigma-70 factor family. ECF subfamily.</text>
</comment>
<dbReference type="NCBIfam" id="TIGR02983">
    <property type="entry name" value="SigE-fam_strep"/>
    <property type="match status" value="1"/>
</dbReference>
<sequence length="175" mass="19729">MSGDPRSVRTGDDAHDEVAALFLEHRRGLLRLAVLLLDDERVAEDVVQDAFAGLLRQWPRLRDRDRAAGYLRTSVINRSRSQLRRRLVARRTGLRYEPPAASAEANALLGEDRRAVLAALRRLPPRRQVVLVLRYYSELSDDEIAETLGISPHTVRSTASRAARALGELLGEEDW</sequence>
<dbReference type="STRING" id="1834516.BL253_30185"/>
<evidence type="ECO:0008006" key="10">
    <source>
        <dbReference type="Google" id="ProtNLM"/>
    </source>
</evidence>
<evidence type="ECO:0000256" key="1">
    <source>
        <dbReference type="ARBA" id="ARBA00010641"/>
    </source>
</evidence>
<dbReference type="CDD" id="cd06171">
    <property type="entry name" value="Sigma70_r4"/>
    <property type="match status" value="1"/>
</dbReference>
<evidence type="ECO:0000313" key="9">
    <source>
        <dbReference type="Proteomes" id="UP000188929"/>
    </source>
</evidence>